<dbReference type="RefSeq" id="WP_211331084.1">
    <property type="nucleotide sequence ID" value="NZ_RJUK01000001.1"/>
</dbReference>
<dbReference type="InterPro" id="IPR051043">
    <property type="entry name" value="Sulfatase_Mod_Factor_Kinase"/>
</dbReference>
<dbReference type="PANTHER" id="PTHR23150">
    <property type="entry name" value="SULFATASE MODIFYING FACTOR 1, 2"/>
    <property type="match status" value="1"/>
</dbReference>
<protein>
    <submittedName>
        <fullName evidence="4">Formylglycine-generating enzyme required for sulfatase activity</fullName>
    </submittedName>
</protein>
<sequence length="390" mass="44081">MKQPRTKTALTLPTLMLLLVQCFSTYANTLDTSGNRDQVLNQNREGGNGSSTHCSGTLSERFALAEDKEVIKSEVTPSRSEMVLIPGGTYLMGSDSHHARPDESPIHEVTVSSFWMDKTEVTNSQFRQFVEETGYVTTAERQPNWEDIKKQLPPGTPRPPDDVMVPSSLVFFPSGQPVSLSNPANWWRWVPGANWRHPEGPDSDIEGRENHPVVHVSWDDAQAFARWAGKRLPTEAEWEWAARGGLENNMFPWGNEGVDTGQHKANIWQGRFPDNNTKEDSFYRTAPVKSFPSNGYGLYDMAGNVWEWTADWYHSEYYSQAKRQGHITNPTGPEKSHDPQEPRVPKRVLRGGSFLCHETYCESYRVSARMKSSPDSGHAHVGFRLVKDED</sequence>
<dbReference type="SUPFAM" id="SSF56436">
    <property type="entry name" value="C-type lectin-like"/>
    <property type="match status" value="1"/>
</dbReference>
<name>A0A3N1P3H2_9GAMM</name>
<feature type="compositionally biased region" description="Basic and acidic residues" evidence="1">
    <location>
        <begin position="334"/>
        <end position="344"/>
    </location>
</feature>
<evidence type="ECO:0000256" key="1">
    <source>
        <dbReference type="SAM" id="MobiDB-lite"/>
    </source>
</evidence>
<dbReference type="InterPro" id="IPR042095">
    <property type="entry name" value="SUMF_sf"/>
</dbReference>
<proteinExistence type="predicted"/>
<comment type="caution">
    <text evidence="4">The sequence shown here is derived from an EMBL/GenBank/DDBJ whole genome shotgun (WGS) entry which is preliminary data.</text>
</comment>
<gene>
    <name evidence="4" type="ORF">EDC38_2344</name>
</gene>
<dbReference type="PANTHER" id="PTHR23150:SF19">
    <property type="entry name" value="FORMYLGLYCINE-GENERATING ENZYME"/>
    <property type="match status" value="1"/>
</dbReference>
<dbReference type="GO" id="GO:0120147">
    <property type="term" value="F:formylglycine-generating oxidase activity"/>
    <property type="evidence" value="ECO:0007669"/>
    <property type="project" value="TreeGrafter"/>
</dbReference>
<dbReference type="Proteomes" id="UP000273643">
    <property type="component" value="Unassembled WGS sequence"/>
</dbReference>
<keyword evidence="5" id="KW-1185">Reference proteome</keyword>
<dbReference type="EMBL" id="RJUK01000001">
    <property type="protein sequence ID" value="ROQ21717.1"/>
    <property type="molecule type" value="Genomic_DNA"/>
</dbReference>
<accession>A0A3N1P3H2</accession>
<feature type="chain" id="PRO_5018248446" evidence="2">
    <location>
        <begin position="28"/>
        <end position="390"/>
    </location>
</feature>
<feature type="domain" description="Sulfatase-modifying factor enzyme-like" evidence="3">
    <location>
        <begin position="80"/>
        <end position="387"/>
    </location>
</feature>
<feature type="region of interest" description="Disordered" evidence="1">
    <location>
        <begin position="33"/>
        <end position="55"/>
    </location>
</feature>
<dbReference type="InterPro" id="IPR016187">
    <property type="entry name" value="CTDL_fold"/>
</dbReference>
<reference evidence="4 5" key="1">
    <citation type="submission" date="2018-11" db="EMBL/GenBank/DDBJ databases">
        <title>Genomic Encyclopedia of Type Strains, Phase IV (KMG-IV): sequencing the most valuable type-strain genomes for metagenomic binning, comparative biology and taxonomic classification.</title>
        <authorList>
            <person name="Goeker M."/>
        </authorList>
    </citation>
    <scope>NUCLEOTIDE SEQUENCE [LARGE SCALE GENOMIC DNA]</scope>
    <source>
        <strain evidence="4 5">DSM 16974</strain>
    </source>
</reference>
<evidence type="ECO:0000313" key="5">
    <source>
        <dbReference type="Proteomes" id="UP000273643"/>
    </source>
</evidence>
<dbReference type="AlphaFoldDB" id="A0A3N1P3H2"/>
<dbReference type="InterPro" id="IPR005532">
    <property type="entry name" value="SUMF_dom"/>
</dbReference>
<dbReference type="Pfam" id="PF03781">
    <property type="entry name" value="FGE-sulfatase"/>
    <property type="match status" value="1"/>
</dbReference>
<organism evidence="4 5">
    <name type="scientific">Marinimicrobium koreense</name>
    <dbReference type="NCBI Taxonomy" id="306545"/>
    <lineage>
        <taxon>Bacteria</taxon>
        <taxon>Pseudomonadati</taxon>
        <taxon>Pseudomonadota</taxon>
        <taxon>Gammaproteobacteria</taxon>
        <taxon>Cellvibrionales</taxon>
        <taxon>Cellvibrionaceae</taxon>
        <taxon>Marinimicrobium</taxon>
    </lineage>
</organism>
<evidence type="ECO:0000256" key="2">
    <source>
        <dbReference type="SAM" id="SignalP"/>
    </source>
</evidence>
<feature type="signal peptide" evidence="2">
    <location>
        <begin position="1"/>
        <end position="27"/>
    </location>
</feature>
<dbReference type="Gene3D" id="3.90.1580.10">
    <property type="entry name" value="paralog of FGE (formylglycine-generating enzyme)"/>
    <property type="match status" value="1"/>
</dbReference>
<feature type="region of interest" description="Disordered" evidence="1">
    <location>
        <begin position="325"/>
        <end position="348"/>
    </location>
</feature>
<keyword evidence="2" id="KW-0732">Signal</keyword>
<evidence type="ECO:0000313" key="4">
    <source>
        <dbReference type="EMBL" id="ROQ21717.1"/>
    </source>
</evidence>
<evidence type="ECO:0000259" key="3">
    <source>
        <dbReference type="Pfam" id="PF03781"/>
    </source>
</evidence>